<dbReference type="OrthoDB" id="9795626at2"/>
<feature type="coiled-coil region" evidence="1">
    <location>
        <begin position="960"/>
        <end position="1025"/>
    </location>
</feature>
<feature type="coiled-coil region" evidence="1">
    <location>
        <begin position="876"/>
        <end position="903"/>
    </location>
</feature>
<dbReference type="PANTHER" id="PTHR32114:SF2">
    <property type="entry name" value="ABC TRANSPORTER ABCH.3"/>
    <property type="match status" value="1"/>
</dbReference>
<name>A0A1E5T7I2_9FLAO</name>
<sequence>MKILKIELQNINSLKSETPIIIDFEDEKFQDVGLYAITGATGAGKTTILDAITIALYQNVPRFNRSNIKAGLIDVVSYGAADALSRVTFTNKNIRYEAQWSIRLTGKSGKKLSKPDENVRLKNLDSEKIIAEKKTEFKVAIENITQLTYHQFLRSVMLAQGEFAAFLSANASEKGKLLEQITGEDIYKKIGEAIGARKTQETKTLDTIKSKINNDDLLSDTQRTALQKEQKDIAVEVSALTPKGLQLERILNWYIKEGALQKEKVQLETSFESLEKNKETQKSSLQLLKLHEKAKPFKDLIIAIKCSEKAIQEKSVQDTQLKKDQERLTDQLKIAKTKDQQSKEILIQKEKAQSEWLPKLENVTKLDANIHTATQQKKVLKETLQKRVEVITTLKKSIAQKHKDSKQLKEKTSILEDYLTTHKNILLLEKELTDWNAQLTLRKDKREQLQTLSKSNNEKEHALEKLKQTIAQKTEKLEVENRRIDTLSKKIKTIGKAILENDLTTALSKQEQLKKQQEVLTNANRIAKQYQVDTKTKNNLEQTIKGLKDANKSFYTDLDSLKPKIEQSKQAVDDAEKILNLECTVKSFEEQRKNLVKEAPCPLCGSEEHPYITKYKTIELSQSQKTVADRKAAFVSLQDKAQQLEIKIAETETSLKNNTSQLEDITVKLHTHRNDFGILSTNVVIENLESLETSLIEMNLQLKSIGHKITEAQKLQKQKDASSKTLIDEKEKVVALQQDIVAFQEKLKHNTKELQNKKIEQEKITKALLVTERNLQENLAVYQLQLPSIEETVGFVKNLKAQINTYKEKEKQLEQHKSELSQLNTIIQSESKQQDDKVKENDQQQKDMTQLDARLQQDINHRKTILPIEVTTEYKRKELQNAIEKAKEDVEKSIILLQNIQQLKAASKKEQELIKKDIEILKNKIAADTIQFESEIDATDFNSIRDVEHVLLSDEDATKYQAILRKLEDIELKLKTQKEQWGASYIKQQQNKNFETPLEEATKEKQELEQTKNELLKKTGSINQKIALDDQIRARNKTVIAEITTQEKIVYKWKTLLELIGGSKDAFNTYVQRLTLQNLIHLANIHLYKLNKRYSLKMKEDYRQGEELNFRLVDHYQAEETRFVDTSSGGEKFLISLSLALGLSDLASHNVAIGSLFIDEGFGTLDNNTLETVIATLETLQAQGKMIGIISHVENLKERISTQIQVFKKNNGVSEVMII</sequence>
<evidence type="ECO:0000313" key="3">
    <source>
        <dbReference type="EMBL" id="OEK07339.1"/>
    </source>
</evidence>
<organism evidence="3 4">
    <name type="scientific">Flavivirga aquatica</name>
    <dbReference type="NCBI Taxonomy" id="1849968"/>
    <lineage>
        <taxon>Bacteria</taxon>
        <taxon>Pseudomonadati</taxon>
        <taxon>Bacteroidota</taxon>
        <taxon>Flavobacteriia</taxon>
        <taxon>Flavobacteriales</taxon>
        <taxon>Flavobacteriaceae</taxon>
        <taxon>Flavivirga</taxon>
    </lineage>
</organism>
<feature type="coiled-coil region" evidence="1">
    <location>
        <begin position="796"/>
        <end position="833"/>
    </location>
</feature>
<dbReference type="Proteomes" id="UP000095713">
    <property type="component" value="Unassembled WGS sequence"/>
</dbReference>
<dbReference type="SUPFAM" id="SSF52540">
    <property type="entry name" value="P-loop containing nucleoside triphosphate hydrolases"/>
    <property type="match status" value="2"/>
</dbReference>
<dbReference type="InterPro" id="IPR038729">
    <property type="entry name" value="Rad50/SbcC_AAA"/>
</dbReference>
<dbReference type="EMBL" id="MDJD01000048">
    <property type="protein sequence ID" value="OEK07339.1"/>
    <property type="molecule type" value="Genomic_DNA"/>
</dbReference>
<feature type="coiled-coil region" evidence="1">
    <location>
        <begin position="442"/>
        <end position="516"/>
    </location>
</feature>
<feature type="domain" description="Rad50/SbcC-type AAA" evidence="2">
    <location>
        <begin position="5"/>
        <end position="213"/>
    </location>
</feature>
<feature type="coiled-coil region" evidence="1">
    <location>
        <begin position="634"/>
        <end position="661"/>
    </location>
</feature>
<protein>
    <recommendedName>
        <fullName evidence="2">Rad50/SbcC-type AAA domain-containing protein</fullName>
    </recommendedName>
</protein>
<dbReference type="AlphaFoldDB" id="A0A1E5T7I2"/>
<dbReference type="PANTHER" id="PTHR32114">
    <property type="entry name" value="ABC TRANSPORTER ABCH.3"/>
    <property type="match status" value="1"/>
</dbReference>
<dbReference type="InterPro" id="IPR027417">
    <property type="entry name" value="P-loop_NTPase"/>
</dbReference>
<dbReference type="Pfam" id="PF13476">
    <property type="entry name" value="AAA_23"/>
    <property type="match status" value="1"/>
</dbReference>
<reference evidence="3 4" key="1">
    <citation type="submission" date="2016-05" db="EMBL/GenBank/DDBJ databases">
        <title>Draft Genome Sequence of Algibacter sp. Strain SK-16 Isolated from the Surface Water of Aburatsubo Inlet.</title>
        <authorList>
            <person name="Wong S.-K."/>
            <person name="Yoshizawa S."/>
            <person name="Nakajima Y."/>
            <person name="Ogura Y."/>
            <person name="Tetsuya H."/>
            <person name="Hamasaki K."/>
        </authorList>
    </citation>
    <scope>NUCLEOTIDE SEQUENCE [LARGE SCALE GENOMIC DNA]</scope>
    <source>
        <strain evidence="3 4">SK-16</strain>
    </source>
</reference>
<accession>A0A1E5T7I2</accession>
<dbReference type="STRING" id="1849968.A8C32_18050"/>
<dbReference type="Pfam" id="PF13558">
    <property type="entry name" value="SbcC_Walker_B"/>
    <property type="match status" value="1"/>
</dbReference>
<feature type="coiled-coil region" evidence="1">
    <location>
        <begin position="712"/>
        <end position="746"/>
    </location>
</feature>
<dbReference type="Gene3D" id="3.40.50.300">
    <property type="entry name" value="P-loop containing nucleotide triphosphate hydrolases"/>
    <property type="match status" value="2"/>
</dbReference>
<proteinExistence type="predicted"/>
<evidence type="ECO:0000259" key="2">
    <source>
        <dbReference type="Pfam" id="PF13476"/>
    </source>
</evidence>
<comment type="caution">
    <text evidence="3">The sequence shown here is derived from an EMBL/GenBank/DDBJ whole genome shotgun (WGS) entry which is preliminary data.</text>
</comment>
<keyword evidence="4" id="KW-1185">Reference proteome</keyword>
<gene>
    <name evidence="3" type="ORF">A8C32_18050</name>
</gene>
<dbReference type="RefSeq" id="WP_069830828.1">
    <property type="nucleotide sequence ID" value="NZ_MDJD01000048.1"/>
</dbReference>
<evidence type="ECO:0000313" key="4">
    <source>
        <dbReference type="Proteomes" id="UP000095713"/>
    </source>
</evidence>
<evidence type="ECO:0000256" key="1">
    <source>
        <dbReference type="SAM" id="Coils"/>
    </source>
</evidence>
<keyword evidence="1" id="KW-0175">Coiled coil</keyword>